<evidence type="ECO:0000313" key="3">
    <source>
        <dbReference type="Proteomes" id="UP000729701"/>
    </source>
</evidence>
<dbReference type="InterPro" id="IPR008984">
    <property type="entry name" value="SMAD_FHA_dom_sf"/>
</dbReference>
<reference evidence="2" key="1">
    <citation type="submission" date="2021-05" db="EMBL/GenBank/DDBJ databases">
        <authorList>
            <person name="Pietrasiak N."/>
            <person name="Ward R."/>
            <person name="Stajich J.E."/>
            <person name="Kurbessoian T."/>
        </authorList>
    </citation>
    <scope>NUCLEOTIDE SEQUENCE</scope>
    <source>
        <strain evidence="2">GSE-NOS-MK-12-04C</strain>
    </source>
</reference>
<dbReference type="Gene3D" id="2.60.200.20">
    <property type="match status" value="1"/>
</dbReference>
<evidence type="ECO:0000313" key="2">
    <source>
        <dbReference type="EMBL" id="MBW4668798.1"/>
    </source>
</evidence>
<dbReference type="EMBL" id="JAHHGZ010000015">
    <property type="protein sequence ID" value="MBW4668798.1"/>
    <property type="molecule type" value="Genomic_DNA"/>
</dbReference>
<comment type="caution">
    <text evidence="2">The sequence shown here is derived from an EMBL/GenBank/DDBJ whole genome shotgun (WGS) entry which is preliminary data.</text>
</comment>
<dbReference type="SMART" id="SM00240">
    <property type="entry name" value="FHA"/>
    <property type="match status" value="1"/>
</dbReference>
<dbReference type="InterPro" id="IPR000253">
    <property type="entry name" value="FHA_dom"/>
</dbReference>
<dbReference type="PROSITE" id="PS50006">
    <property type="entry name" value="FHA_DOMAIN"/>
    <property type="match status" value="1"/>
</dbReference>
<reference evidence="2" key="2">
    <citation type="journal article" date="2022" name="Microbiol. Resour. Announc.">
        <title>Metagenome Sequencing to Explore Phylogenomics of Terrestrial Cyanobacteria.</title>
        <authorList>
            <person name="Ward R.D."/>
            <person name="Stajich J.E."/>
            <person name="Johansen J.R."/>
            <person name="Huntemann M."/>
            <person name="Clum A."/>
            <person name="Foster B."/>
            <person name="Foster B."/>
            <person name="Roux S."/>
            <person name="Palaniappan K."/>
            <person name="Varghese N."/>
            <person name="Mukherjee S."/>
            <person name="Reddy T.B.K."/>
            <person name="Daum C."/>
            <person name="Copeland A."/>
            <person name="Chen I.A."/>
            <person name="Ivanova N.N."/>
            <person name="Kyrpides N.C."/>
            <person name="Shapiro N."/>
            <person name="Eloe-Fadrosh E.A."/>
            <person name="Pietrasiak N."/>
        </authorList>
    </citation>
    <scope>NUCLEOTIDE SEQUENCE</scope>
    <source>
        <strain evidence="2">GSE-NOS-MK-12-04C</strain>
    </source>
</reference>
<dbReference type="AlphaFoldDB" id="A0A951QPK3"/>
<organism evidence="2 3">
    <name type="scientific">Cyanomargarita calcarea GSE-NOS-MK-12-04C</name>
    <dbReference type="NCBI Taxonomy" id="2839659"/>
    <lineage>
        <taxon>Bacteria</taxon>
        <taxon>Bacillati</taxon>
        <taxon>Cyanobacteriota</taxon>
        <taxon>Cyanophyceae</taxon>
        <taxon>Nostocales</taxon>
        <taxon>Cyanomargaritaceae</taxon>
        <taxon>Cyanomargarita</taxon>
    </lineage>
</organism>
<dbReference type="Pfam" id="PF00498">
    <property type="entry name" value="FHA"/>
    <property type="match status" value="1"/>
</dbReference>
<dbReference type="Proteomes" id="UP000729701">
    <property type="component" value="Unassembled WGS sequence"/>
</dbReference>
<protein>
    <submittedName>
        <fullName evidence="2">FHA domain-containing protein</fullName>
    </submittedName>
</protein>
<accession>A0A951QPK3</accession>
<sequence length="123" mass="13592">MITLILLHPLKSITAQSWTFEDEPIIRIGRAMDNHVVLYSAVVSRRHVEVRQVDEGWQVISLGANGTYVDGELIFQAPVIDGVILRLARSGPQVQIRLGENDSNEVIAGTTLLERFPQTVGSS</sequence>
<feature type="domain" description="FHA" evidence="1">
    <location>
        <begin position="26"/>
        <end position="74"/>
    </location>
</feature>
<gene>
    <name evidence="2" type="ORF">KME60_15580</name>
</gene>
<name>A0A951QPK3_9CYAN</name>
<dbReference type="SUPFAM" id="SSF49879">
    <property type="entry name" value="SMAD/FHA domain"/>
    <property type="match status" value="1"/>
</dbReference>
<proteinExistence type="predicted"/>
<evidence type="ECO:0000259" key="1">
    <source>
        <dbReference type="PROSITE" id="PS50006"/>
    </source>
</evidence>